<dbReference type="EMBL" id="SPNV01000016">
    <property type="protein sequence ID" value="KAF5865726.1"/>
    <property type="molecule type" value="Genomic_DNA"/>
</dbReference>
<dbReference type="EMBL" id="ML735234">
    <property type="protein sequence ID" value="KAE8392746.1"/>
    <property type="molecule type" value="Genomic_DNA"/>
</dbReference>
<gene>
    <name evidence="10" type="primary">PNC1</name>
    <name evidence="9" type="ORF">BDV23DRAFT_150339</name>
    <name evidence="10" type="ORF">ETB97_002704</name>
</gene>
<dbReference type="PANTHER" id="PTHR11080">
    <property type="entry name" value="PYRAZINAMIDASE/NICOTINAMIDASE"/>
    <property type="match status" value="1"/>
</dbReference>
<evidence type="ECO:0000256" key="4">
    <source>
        <dbReference type="ARBA" id="ARBA00022801"/>
    </source>
</evidence>
<dbReference type="GO" id="GO:0019363">
    <property type="term" value="P:pyridine nucleotide biosynthetic process"/>
    <property type="evidence" value="ECO:0007669"/>
    <property type="project" value="UniProtKB-KW"/>
</dbReference>
<keyword evidence="11" id="KW-1185">Reference proteome</keyword>
<keyword evidence="4" id="KW-0378">Hydrolase</keyword>
<dbReference type="OrthoDB" id="3341310at2759"/>
<accession>A0A8H6EAS8</accession>
<evidence type="ECO:0000256" key="6">
    <source>
        <dbReference type="ARBA" id="ARBA00039017"/>
    </source>
</evidence>
<sequence length="234" mass="24966">MKAALLVVDIQEDFCPPNGSLAVQEGRSVAPIVNSLLVHPGFAIRVATQDYHPENHISFANSHPAPNNIPLESVITVNNPAPGKGSETRPQRLWPAHCVGGTAGAEIIPEINTSNIDVYVRKGMHPQAEMYSAFADAFGNIDPSITVHSVNVDLKSLLVSQGITDVFVTGLAGDYCVKHTAIDATKVGFKSYVVEDATRCVVPGSGWDEAEQEMRKTGVSIIRSDGPEIAGLKV</sequence>
<evidence type="ECO:0000256" key="7">
    <source>
        <dbReference type="ARBA" id="ARBA00043224"/>
    </source>
</evidence>
<evidence type="ECO:0000313" key="9">
    <source>
        <dbReference type="EMBL" id="KAE8392746.1"/>
    </source>
</evidence>
<dbReference type="GO" id="GO:0008936">
    <property type="term" value="F:nicotinamidase activity"/>
    <property type="evidence" value="ECO:0007669"/>
    <property type="project" value="UniProtKB-EC"/>
</dbReference>
<proteinExistence type="inferred from homology"/>
<evidence type="ECO:0000313" key="10">
    <source>
        <dbReference type="EMBL" id="KAF5865726.1"/>
    </source>
</evidence>
<dbReference type="Proteomes" id="UP000326877">
    <property type="component" value="Unassembled WGS sequence"/>
</dbReference>
<protein>
    <recommendedName>
        <fullName evidence="6">nicotinamidase</fullName>
        <ecNumber evidence="6">3.5.1.19</ecNumber>
    </recommendedName>
    <alternativeName>
        <fullName evidence="7">Nicotinamide deamidase</fullName>
    </alternativeName>
</protein>
<reference evidence="10 11" key="1">
    <citation type="submission" date="2019-04" db="EMBL/GenBank/DDBJ databases">
        <title>Aspergillus burnettii sp. nov., novel species from soil in southeast Queensland.</title>
        <authorList>
            <person name="Gilchrist C.L.M."/>
            <person name="Pitt J.I."/>
            <person name="Lange L."/>
            <person name="Lacey H.J."/>
            <person name="Vuong D."/>
            <person name="Midgley D.J."/>
            <person name="Greenfield P."/>
            <person name="Bradbury M."/>
            <person name="Lacey E."/>
            <person name="Busk P.K."/>
            <person name="Pilgaard B."/>
            <person name="Chooi Y.H."/>
            <person name="Piggott A.M."/>
        </authorList>
    </citation>
    <scope>NUCLEOTIDE SEQUENCE [LARGE SCALE GENOMIC DNA]</scope>
    <source>
        <strain evidence="10 11">FRR 5400</strain>
    </source>
</reference>
<dbReference type="AlphaFoldDB" id="A0A5N7CEZ7"/>
<dbReference type="SUPFAM" id="SSF52499">
    <property type="entry name" value="Isochorismatase-like hydrolases"/>
    <property type="match status" value="1"/>
</dbReference>
<feature type="domain" description="Isochorismatase-like" evidence="8">
    <location>
        <begin position="3"/>
        <end position="224"/>
    </location>
</feature>
<keyword evidence="3" id="KW-0479">Metal-binding</keyword>
<dbReference type="GO" id="GO:0046872">
    <property type="term" value="F:metal ion binding"/>
    <property type="evidence" value="ECO:0007669"/>
    <property type="project" value="UniProtKB-KW"/>
</dbReference>
<dbReference type="Gene3D" id="3.40.50.850">
    <property type="entry name" value="Isochorismatase-like"/>
    <property type="match status" value="1"/>
</dbReference>
<evidence type="ECO:0000313" key="11">
    <source>
        <dbReference type="Proteomes" id="UP000541154"/>
    </source>
</evidence>
<evidence type="ECO:0000256" key="3">
    <source>
        <dbReference type="ARBA" id="ARBA00022723"/>
    </source>
</evidence>
<dbReference type="EC" id="3.5.1.19" evidence="6"/>
<evidence type="ECO:0000256" key="1">
    <source>
        <dbReference type="ARBA" id="ARBA00006336"/>
    </source>
</evidence>
<dbReference type="Pfam" id="PF00857">
    <property type="entry name" value="Isochorismatase"/>
    <property type="match status" value="1"/>
</dbReference>
<evidence type="ECO:0000256" key="2">
    <source>
        <dbReference type="ARBA" id="ARBA00022642"/>
    </source>
</evidence>
<accession>A0A5N7CEZ7</accession>
<dbReference type="OMA" id="DFVDSWP"/>
<dbReference type="InterPro" id="IPR052347">
    <property type="entry name" value="Isochorismatase_Nicotinamidase"/>
</dbReference>
<accession>A0A5N6FYF2</accession>
<reference evidence="9" key="2">
    <citation type="submission" date="2019-04" db="EMBL/GenBank/DDBJ databases">
        <title>Friends and foes A comparative genomics studyof 23 Aspergillus species from section Flavi.</title>
        <authorList>
            <consortium name="DOE Joint Genome Institute"/>
            <person name="Kjaerbolling I."/>
            <person name="Vesth T."/>
            <person name="Frisvad J.C."/>
            <person name="Nybo J.L."/>
            <person name="Theobald S."/>
            <person name="Kildgaard S."/>
            <person name="Isbrandt T."/>
            <person name="Kuo A."/>
            <person name="Sato A."/>
            <person name="Lyhne E.K."/>
            <person name="Kogle M.E."/>
            <person name="Wiebenga A."/>
            <person name="Kun R.S."/>
            <person name="Lubbers R.J."/>
            <person name="Makela M.R."/>
            <person name="Barry K."/>
            <person name="Chovatia M."/>
            <person name="Clum A."/>
            <person name="Daum C."/>
            <person name="Haridas S."/>
            <person name="He G."/>
            <person name="LaButti K."/>
            <person name="Lipzen A."/>
            <person name="Mondo S."/>
            <person name="Riley R."/>
            <person name="Salamov A."/>
            <person name="Simmons B.A."/>
            <person name="Magnuson J.K."/>
            <person name="Henrissat B."/>
            <person name="Mortensen U.H."/>
            <person name="Larsen T.O."/>
            <person name="Devries R.P."/>
            <person name="Grigoriev I.V."/>
            <person name="Machida M."/>
            <person name="Baker S.E."/>
            <person name="Andersen M.R."/>
        </authorList>
    </citation>
    <scope>NUCLEOTIDE SEQUENCE [LARGE SCALE GENOMIC DNA]</scope>
    <source>
        <strain evidence="9">IBT 14317</strain>
    </source>
</reference>
<evidence type="ECO:0000256" key="5">
    <source>
        <dbReference type="ARBA" id="ARBA00037900"/>
    </source>
</evidence>
<keyword evidence="2" id="KW-0662">Pyridine nucleotide biosynthesis</keyword>
<dbReference type="InterPro" id="IPR036380">
    <property type="entry name" value="Isochorismatase-like_sf"/>
</dbReference>
<dbReference type="Proteomes" id="UP000541154">
    <property type="component" value="Unassembled WGS sequence"/>
</dbReference>
<name>A0A5N7CEZ7_PETAA</name>
<organism evidence="9">
    <name type="scientific">Petromyces alliaceus</name>
    <name type="common">Aspergillus alliaceus</name>
    <dbReference type="NCBI Taxonomy" id="209559"/>
    <lineage>
        <taxon>Eukaryota</taxon>
        <taxon>Fungi</taxon>
        <taxon>Dikarya</taxon>
        <taxon>Ascomycota</taxon>
        <taxon>Pezizomycotina</taxon>
        <taxon>Eurotiomycetes</taxon>
        <taxon>Eurotiomycetidae</taxon>
        <taxon>Eurotiales</taxon>
        <taxon>Aspergillaceae</taxon>
        <taxon>Aspergillus</taxon>
        <taxon>Aspergillus subgen. Circumdati</taxon>
    </lineage>
</organism>
<dbReference type="CDD" id="cd01011">
    <property type="entry name" value="nicotinamidase"/>
    <property type="match status" value="1"/>
</dbReference>
<comment type="similarity">
    <text evidence="1">Belongs to the isochorismatase family.</text>
</comment>
<comment type="pathway">
    <text evidence="5">Cofactor biosynthesis; nicotinate biosynthesis; nicotinate from nicotinamide: step 1/1.</text>
</comment>
<dbReference type="InterPro" id="IPR000868">
    <property type="entry name" value="Isochorismatase-like_dom"/>
</dbReference>
<evidence type="ECO:0000259" key="8">
    <source>
        <dbReference type="Pfam" id="PF00857"/>
    </source>
</evidence>
<dbReference type="PANTHER" id="PTHR11080:SF2">
    <property type="entry name" value="LD05707P"/>
    <property type="match status" value="1"/>
</dbReference>